<dbReference type="SUPFAM" id="SSF53850">
    <property type="entry name" value="Periplasmic binding protein-like II"/>
    <property type="match status" value="1"/>
</dbReference>
<evidence type="ECO:0000256" key="2">
    <source>
        <dbReference type="ARBA" id="ARBA00023015"/>
    </source>
</evidence>
<dbReference type="CDD" id="cd05466">
    <property type="entry name" value="PBP2_LTTR_substrate"/>
    <property type="match status" value="1"/>
</dbReference>
<proteinExistence type="inferred from homology"/>
<dbReference type="RefSeq" id="WP_142820422.1">
    <property type="nucleotide sequence ID" value="NZ_CP035503.1"/>
</dbReference>
<dbReference type="OrthoDB" id="9803735at2"/>
<keyword evidence="3" id="KW-0238">DNA-binding</keyword>
<evidence type="ECO:0000256" key="4">
    <source>
        <dbReference type="ARBA" id="ARBA00023163"/>
    </source>
</evidence>
<feature type="domain" description="HTH lysR-type" evidence="5">
    <location>
        <begin position="1"/>
        <end position="58"/>
    </location>
</feature>
<evidence type="ECO:0000259" key="5">
    <source>
        <dbReference type="PROSITE" id="PS50931"/>
    </source>
</evidence>
<evidence type="ECO:0000256" key="1">
    <source>
        <dbReference type="ARBA" id="ARBA00009437"/>
    </source>
</evidence>
<dbReference type="SUPFAM" id="SSF46785">
    <property type="entry name" value="Winged helix' DNA-binding domain"/>
    <property type="match status" value="1"/>
</dbReference>
<dbReference type="InterPro" id="IPR036388">
    <property type="entry name" value="WH-like_DNA-bd_sf"/>
</dbReference>
<dbReference type="EMBL" id="CP035503">
    <property type="protein sequence ID" value="QDL38988.1"/>
    <property type="molecule type" value="Genomic_DNA"/>
</dbReference>
<dbReference type="InterPro" id="IPR005119">
    <property type="entry name" value="LysR_subst-bd"/>
</dbReference>
<keyword evidence="2" id="KW-0805">Transcription regulation</keyword>
<dbReference type="Pfam" id="PF03466">
    <property type="entry name" value="LysR_substrate"/>
    <property type="match status" value="1"/>
</dbReference>
<dbReference type="FunFam" id="1.10.10.10:FF:000001">
    <property type="entry name" value="LysR family transcriptional regulator"/>
    <property type="match status" value="1"/>
</dbReference>
<dbReference type="PRINTS" id="PR00039">
    <property type="entry name" value="HTHLYSR"/>
</dbReference>
<dbReference type="PANTHER" id="PTHR30126">
    <property type="entry name" value="HTH-TYPE TRANSCRIPTIONAL REGULATOR"/>
    <property type="match status" value="1"/>
</dbReference>
<reference evidence="6 7" key="1">
    <citation type="submission" date="2019-01" db="EMBL/GenBank/DDBJ databases">
        <title>Genomic insights into a novel species Rhodoferax sp.</title>
        <authorList>
            <person name="Jin L."/>
        </authorList>
    </citation>
    <scope>NUCLEOTIDE SEQUENCE [LARGE SCALE GENOMIC DNA]</scope>
    <source>
        <strain evidence="6 7">CHu59-6-5</strain>
    </source>
</reference>
<evidence type="ECO:0000313" key="7">
    <source>
        <dbReference type="Proteomes" id="UP000316798"/>
    </source>
</evidence>
<dbReference type="GO" id="GO:0000976">
    <property type="term" value="F:transcription cis-regulatory region binding"/>
    <property type="evidence" value="ECO:0007669"/>
    <property type="project" value="TreeGrafter"/>
</dbReference>
<name>A0A515DEZ9_9BURK</name>
<dbReference type="Gene3D" id="3.40.190.10">
    <property type="entry name" value="Periplasmic binding protein-like II"/>
    <property type="match status" value="2"/>
</dbReference>
<dbReference type="PANTHER" id="PTHR30126:SF77">
    <property type="entry name" value="TRANSCRIPTIONAL REGULATORY PROTEIN"/>
    <property type="match status" value="1"/>
</dbReference>
<gene>
    <name evidence="6" type="ORF">EUB48_18070</name>
</gene>
<evidence type="ECO:0000256" key="3">
    <source>
        <dbReference type="ARBA" id="ARBA00023125"/>
    </source>
</evidence>
<dbReference type="Proteomes" id="UP000316798">
    <property type="component" value="Chromosome"/>
</dbReference>
<accession>A0A515DEZ9</accession>
<dbReference type="Pfam" id="PF00126">
    <property type="entry name" value="HTH_1"/>
    <property type="match status" value="1"/>
</dbReference>
<sequence length="292" mass="31899">MNLRFVEAFVWVARLRSITRGAEKLCLTQSAVSNRVAALEQELGIALLDRRERAFKLTPAGGRFLQYAERLLALQREMKTELGSPEQLPLSLRIGGIETALHTWLIPMVDLLKKSNPQLELELTIETTPVLVEQLRRGSLDLAFAALPALGEQIANEVLAPLEMVFVGPLSMARKRPLSVDELLARDLMTFQRGSAPHVALLDLLRSLGAASKRVHTVSSISALVRLAESGFGIATLPRAAVEQLLARNRIAILRCDAALAPLPMVASYWSGPVAPGLAKALHEALVFVRAQ</sequence>
<dbReference type="InterPro" id="IPR036390">
    <property type="entry name" value="WH_DNA-bd_sf"/>
</dbReference>
<dbReference type="GO" id="GO:0003700">
    <property type="term" value="F:DNA-binding transcription factor activity"/>
    <property type="evidence" value="ECO:0007669"/>
    <property type="project" value="InterPro"/>
</dbReference>
<dbReference type="Gene3D" id="1.10.10.10">
    <property type="entry name" value="Winged helix-like DNA-binding domain superfamily/Winged helix DNA-binding domain"/>
    <property type="match status" value="1"/>
</dbReference>
<protein>
    <submittedName>
        <fullName evidence="6">LysR family transcriptional regulator</fullName>
    </submittedName>
</protein>
<dbReference type="InterPro" id="IPR000847">
    <property type="entry name" value="LysR_HTH_N"/>
</dbReference>
<keyword evidence="7" id="KW-1185">Reference proteome</keyword>
<comment type="similarity">
    <text evidence="1">Belongs to the LysR transcriptional regulatory family.</text>
</comment>
<dbReference type="KEGG" id="rhf:EUB48_18070"/>
<dbReference type="AlphaFoldDB" id="A0A515DEZ9"/>
<evidence type="ECO:0000313" key="6">
    <source>
        <dbReference type="EMBL" id="QDL38988.1"/>
    </source>
</evidence>
<dbReference type="PROSITE" id="PS50931">
    <property type="entry name" value="HTH_LYSR"/>
    <property type="match status" value="1"/>
</dbReference>
<keyword evidence="4" id="KW-0804">Transcription</keyword>
<organism evidence="6 7">
    <name type="scientific">Rhodoferax sediminis</name>
    <dbReference type="NCBI Taxonomy" id="2509614"/>
    <lineage>
        <taxon>Bacteria</taxon>
        <taxon>Pseudomonadati</taxon>
        <taxon>Pseudomonadota</taxon>
        <taxon>Betaproteobacteria</taxon>
        <taxon>Burkholderiales</taxon>
        <taxon>Comamonadaceae</taxon>
        <taxon>Rhodoferax</taxon>
    </lineage>
</organism>